<dbReference type="Gene3D" id="3.40.50.720">
    <property type="entry name" value="NAD(P)-binding Rossmann-like Domain"/>
    <property type="match status" value="1"/>
</dbReference>
<organism evidence="6">
    <name type="scientific">marine metagenome</name>
    <dbReference type="NCBI Taxonomy" id="408172"/>
    <lineage>
        <taxon>unclassified sequences</taxon>
        <taxon>metagenomes</taxon>
        <taxon>ecological metagenomes</taxon>
    </lineage>
</organism>
<dbReference type="NCBIfam" id="NF000940">
    <property type="entry name" value="PRK00094.1-2"/>
    <property type="match status" value="1"/>
</dbReference>
<dbReference type="GO" id="GO:0005829">
    <property type="term" value="C:cytosol"/>
    <property type="evidence" value="ECO:0007669"/>
    <property type="project" value="TreeGrafter"/>
</dbReference>
<comment type="similarity">
    <text evidence="1">Belongs to the NAD-dependent glycerol-3-phosphate dehydrogenase family.</text>
</comment>
<dbReference type="Pfam" id="PF01210">
    <property type="entry name" value="NAD_Gly3P_dh_N"/>
    <property type="match status" value="1"/>
</dbReference>
<dbReference type="InterPro" id="IPR036291">
    <property type="entry name" value="NAD(P)-bd_dom_sf"/>
</dbReference>
<dbReference type="GO" id="GO:0047952">
    <property type="term" value="F:glycerol-3-phosphate dehydrogenase [NAD(P)+] activity"/>
    <property type="evidence" value="ECO:0007669"/>
    <property type="project" value="TreeGrafter"/>
</dbReference>
<name>A0A381WA45_9ZZZZ</name>
<protein>
    <recommendedName>
        <fullName evidence="7">Glycerol-3-phosphate dehydrogenase NAD-dependent N-terminal domain-containing protein</fullName>
    </recommendedName>
</protein>
<evidence type="ECO:0000256" key="3">
    <source>
        <dbReference type="ARBA" id="ARBA00023027"/>
    </source>
</evidence>
<dbReference type="GO" id="GO:0005975">
    <property type="term" value="P:carbohydrate metabolic process"/>
    <property type="evidence" value="ECO:0007669"/>
    <property type="project" value="InterPro"/>
</dbReference>
<dbReference type="NCBIfam" id="NF000942">
    <property type="entry name" value="PRK00094.1-4"/>
    <property type="match status" value="1"/>
</dbReference>
<dbReference type="InterPro" id="IPR008927">
    <property type="entry name" value="6-PGluconate_DH-like_C_sf"/>
</dbReference>
<sequence>MAHIAIIGSTTWGTTLAIINSEEGKHVSLIVRTKEESDLLQKHRENKRFLPGITFPDTLEVTSKPQDLIPKTDLLIIAVPSQSLRKNIGAISSYVSASTIIVSASKGLESTSGMRMTEIIKEEIPNLSPDNICVLSGPNLSNEILAGKPSSSVICSINLTTAKSAQSILNCSHLRLYTNTDVIGVEICGALKNITAIAAGICDGLNLGDNAKASIITRGLSEMARFGSAIGAEPSTFSGLAGMGDLIATCSSRLSRNNQVGRMLAKDMPLNQIEKSMDNVAEGIETTKAVVSVANRLNIDLPIAQAVYNILFKNLSVRDAREELMGRTLTSET</sequence>
<reference evidence="6" key="1">
    <citation type="submission" date="2018-05" db="EMBL/GenBank/DDBJ databases">
        <authorList>
            <person name="Lanie J.A."/>
            <person name="Ng W.-L."/>
            <person name="Kazmierczak K.M."/>
            <person name="Andrzejewski T.M."/>
            <person name="Davidsen T.M."/>
            <person name="Wayne K.J."/>
            <person name="Tettelin H."/>
            <person name="Glass J.I."/>
            <person name="Rusch D."/>
            <person name="Podicherti R."/>
            <person name="Tsui H.-C.T."/>
            <person name="Winkler M.E."/>
        </authorList>
    </citation>
    <scope>NUCLEOTIDE SEQUENCE</scope>
</reference>
<dbReference type="AlphaFoldDB" id="A0A381WA45"/>
<dbReference type="EMBL" id="UINC01011155">
    <property type="protein sequence ID" value="SVA49355.1"/>
    <property type="molecule type" value="Genomic_DNA"/>
</dbReference>
<dbReference type="InterPro" id="IPR006168">
    <property type="entry name" value="G3P_DH_NAD-dep"/>
</dbReference>
<dbReference type="SUPFAM" id="SSF48179">
    <property type="entry name" value="6-phosphogluconate dehydrogenase C-terminal domain-like"/>
    <property type="match status" value="1"/>
</dbReference>
<evidence type="ECO:0000259" key="5">
    <source>
        <dbReference type="Pfam" id="PF07479"/>
    </source>
</evidence>
<keyword evidence="2" id="KW-0560">Oxidoreductase</keyword>
<accession>A0A381WA45</accession>
<dbReference type="SUPFAM" id="SSF51735">
    <property type="entry name" value="NAD(P)-binding Rossmann-fold domains"/>
    <property type="match status" value="1"/>
</dbReference>
<dbReference type="GO" id="GO:0046168">
    <property type="term" value="P:glycerol-3-phosphate catabolic process"/>
    <property type="evidence" value="ECO:0007669"/>
    <property type="project" value="InterPro"/>
</dbReference>
<evidence type="ECO:0000259" key="4">
    <source>
        <dbReference type="Pfam" id="PF01210"/>
    </source>
</evidence>
<dbReference type="PRINTS" id="PR00077">
    <property type="entry name" value="GPDHDRGNASE"/>
</dbReference>
<gene>
    <name evidence="6" type="ORF">METZ01_LOCUS102209</name>
</gene>
<evidence type="ECO:0000313" key="6">
    <source>
        <dbReference type="EMBL" id="SVA49355.1"/>
    </source>
</evidence>
<dbReference type="FunFam" id="3.40.50.720:FF:000019">
    <property type="entry name" value="Glycerol-3-phosphate dehydrogenase [NAD(P)+]"/>
    <property type="match status" value="1"/>
</dbReference>
<evidence type="ECO:0008006" key="7">
    <source>
        <dbReference type="Google" id="ProtNLM"/>
    </source>
</evidence>
<proteinExistence type="inferred from homology"/>
<dbReference type="PANTHER" id="PTHR11728">
    <property type="entry name" value="GLYCEROL-3-PHOSPHATE DEHYDROGENASE"/>
    <property type="match status" value="1"/>
</dbReference>
<dbReference type="PIRSF" id="PIRSF000114">
    <property type="entry name" value="Glycerol-3-P_dh"/>
    <property type="match status" value="1"/>
</dbReference>
<dbReference type="InterPro" id="IPR011128">
    <property type="entry name" value="G3P_DH_NAD-dep_N"/>
</dbReference>
<dbReference type="InterPro" id="IPR006109">
    <property type="entry name" value="G3P_DH_NAD-dep_C"/>
</dbReference>
<dbReference type="InterPro" id="IPR013328">
    <property type="entry name" value="6PGD_dom2"/>
</dbReference>
<evidence type="ECO:0000256" key="1">
    <source>
        <dbReference type="ARBA" id="ARBA00011009"/>
    </source>
</evidence>
<evidence type="ECO:0000256" key="2">
    <source>
        <dbReference type="ARBA" id="ARBA00023002"/>
    </source>
</evidence>
<dbReference type="PROSITE" id="PS00957">
    <property type="entry name" value="NAD_G3PDH"/>
    <property type="match status" value="1"/>
</dbReference>
<feature type="domain" description="Glycerol-3-phosphate dehydrogenase NAD-dependent C-terminal" evidence="5">
    <location>
        <begin position="181"/>
        <end position="320"/>
    </location>
</feature>
<keyword evidence="3" id="KW-0520">NAD</keyword>
<feature type="domain" description="Glycerol-3-phosphate dehydrogenase NAD-dependent N-terminal" evidence="4">
    <location>
        <begin position="4"/>
        <end position="159"/>
    </location>
</feature>
<dbReference type="Gene3D" id="1.10.1040.10">
    <property type="entry name" value="N-(1-d-carboxylethyl)-l-norvaline Dehydrogenase, domain 2"/>
    <property type="match status" value="1"/>
</dbReference>
<dbReference type="Pfam" id="PF07479">
    <property type="entry name" value="NAD_Gly3P_dh_C"/>
    <property type="match status" value="1"/>
</dbReference>
<dbReference type="HAMAP" id="MF_00394">
    <property type="entry name" value="NAD_Glyc3P_dehydrog"/>
    <property type="match status" value="1"/>
</dbReference>
<dbReference type="PANTHER" id="PTHR11728:SF1">
    <property type="entry name" value="GLYCEROL-3-PHOSPHATE DEHYDROGENASE [NAD(+)] 2, CHLOROPLASTIC"/>
    <property type="match status" value="1"/>
</dbReference>
<dbReference type="GO" id="GO:0051287">
    <property type="term" value="F:NAD binding"/>
    <property type="evidence" value="ECO:0007669"/>
    <property type="project" value="InterPro"/>
</dbReference>
<dbReference type="FunFam" id="1.10.1040.10:FF:000001">
    <property type="entry name" value="Glycerol-3-phosphate dehydrogenase [NAD(P)+]"/>
    <property type="match status" value="1"/>
</dbReference>